<name>A0A512C6F4_9BACT</name>
<dbReference type="EMBL" id="BJYV01000001">
    <property type="protein sequence ID" value="GEO19791.1"/>
    <property type="molecule type" value="Genomic_DNA"/>
</dbReference>
<reference evidence="2 3" key="1">
    <citation type="submission" date="2019-07" db="EMBL/GenBank/DDBJ databases">
        <title>Whole genome shotgun sequence of Cyclobacterium qasimii NBRC 106168.</title>
        <authorList>
            <person name="Hosoyama A."/>
            <person name="Uohara A."/>
            <person name="Ohji S."/>
            <person name="Ichikawa N."/>
        </authorList>
    </citation>
    <scope>NUCLEOTIDE SEQUENCE [LARGE SCALE GENOMIC DNA]</scope>
    <source>
        <strain evidence="2 3">NBRC 106168</strain>
    </source>
</reference>
<dbReference type="RefSeq" id="WP_235114590.1">
    <property type="nucleotide sequence ID" value="NZ_BJYV01000001.1"/>
</dbReference>
<dbReference type="PANTHER" id="PTHR37811:SF2">
    <property type="entry name" value="ABM DOMAIN-CONTAINING PROTEIN"/>
    <property type="match status" value="1"/>
</dbReference>
<proteinExistence type="predicted"/>
<keyword evidence="3" id="KW-1185">Reference proteome</keyword>
<dbReference type="Pfam" id="PF03992">
    <property type="entry name" value="ABM"/>
    <property type="match status" value="1"/>
</dbReference>
<dbReference type="AlphaFoldDB" id="A0A512C6F4"/>
<evidence type="ECO:0000259" key="1">
    <source>
        <dbReference type="Pfam" id="PF03992"/>
    </source>
</evidence>
<gene>
    <name evidence="2" type="primary">yqjZ</name>
    <name evidence="2" type="ORF">CQA01_03250</name>
</gene>
<sequence>MNKTMGEISHTPKTPYYAVIFTSIKSENQENYAEMSAKMEEMVQIQPGYLGHESASGSIGITVSYWESIEAIKAWKNQSEHNIAQGLGKSTWYSQYKIRICKVEHDYGT</sequence>
<dbReference type="InterPro" id="IPR052936">
    <property type="entry name" value="Jasmonate_Hydroxylase-like"/>
</dbReference>
<protein>
    <recommendedName>
        <fullName evidence="1">ABM domain-containing protein</fullName>
    </recommendedName>
</protein>
<dbReference type="Proteomes" id="UP000321301">
    <property type="component" value="Unassembled WGS sequence"/>
</dbReference>
<dbReference type="Gene3D" id="3.30.70.100">
    <property type="match status" value="1"/>
</dbReference>
<dbReference type="PANTHER" id="PTHR37811">
    <property type="entry name" value="BLL5343 PROTEIN"/>
    <property type="match status" value="1"/>
</dbReference>
<dbReference type="InterPro" id="IPR007138">
    <property type="entry name" value="ABM_dom"/>
</dbReference>
<feature type="domain" description="ABM" evidence="1">
    <location>
        <begin position="15"/>
        <end position="81"/>
    </location>
</feature>
<comment type="caution">
    <text evidence="2">The sequence shown here is derived from an EMBL/GenBank/DDBJ whole genome shotgun (WGS) entry which is preliminary data.</text>
</comment>
<evidence type="ECO:0000313" key="2">
    <source>
        <dbReference type="EMBL" id="GEO19791.1"/>
    </source>
</evidence>
<organism evidence="2 3">
    <name type="scientific">Cyclobacterium qasimii</name>
    <dbReference type="NCBI Taxonomy" id="1350429"/>
    <lineage>
        <taxon>Bacteria</taxon>
        <taxon>Pseudomonadati</taxon>
        <taxon>Bacteroidota</taxon>
        <taxon>Cytophagia</taxon>
        <taxon>Cytophagales</taxon>
        <taxon>Cyclobacteriaceae</taxon>
        <taxon>Cyclobacterium</taxon>
    </lineage>
</organism>
<dbReference type="SUPFAM" id="SSF54909">
    <property type="entry name" value="Dimeric alpha+beta barrel"/>
    <property type="match status" value="1"/>
</dbReference>
<evidence type="ECO:0000313" key="3">
    <source>
        <dbReference type="Proteomes" id="UP000321301"/>
    </source>
</evidence>
<accession>A0A512C6F4</accession>
<dbReference type="InterPro" id="IPR011008">
    <property type="entry name" value="Dimeric_a/b-barrel"/>
</dbReference>